<evidence type="ECO:0000313" key="2">
    <source>
        <dbReference type="EMBL" id="MCU6698443.1"/>
    </source>
</evidence>
<comment type="caution">
    <text evidence="2">The sequence shown here is derived from an EMBL/GenBank/DDBJ whole genome shotgun (WGS) entry which is preliminary data.</text>
</comment>
<accession>A0ABT2S1R7</accession>
<evidence type="ECO:0000313" key="3">
    <source>
        <dbReference type="Proteomes" id="UP001652461"/>
    </source>
</evidence>
<dbReference type="InterPro" id="IPR001296">
    <property type="entry name" value="Glyco_trans_1"/>
</dbReference>
<dbReference type="Gene3D" id="3.40.50.2000">
    <property type="entry name" value="Glycogen Phosphorylase B"/>
    <property type="match status" value="2"/>
</dbReference>
<dbReference type="EMBL" id="JAOQKC010000033">
    <property type="protein sequence ID" value="MCU6698443.1"/>
    <property type="molecule type" value="Genomic_DNA"/>
</dbReference>
<keyword evidence="3" id="KW-1185">Reference proteome</keyword>
<dbReference type="SUPFAM" id="SSF53756">
    <property type="entry name" value="UDP-Glycosyltransferase/glycogen phosphorylase"/>
    <property type="match status" value="1"/>
</dbReference>
<keyword evidence="2" id="KW-0808">Transferase</keyword>
<name>A0ABT2S1R7_9FIRM</name>
<organism evidence="2 3">
    <name type="scientific">Laedolimicola ammoniilytica</name>
    <dbReference type="NCBI Taxonomy" id="2981771"/>
    <lineage>
        <taxon>Bacteria</taxon>
        <taxon>Bacillati</taxon>
        <taxon>Bacillota</taxon>
        <taxon>Clostridia</taxon>
        <taxon>Lachnospirales</taxon>
        <taxon>Lachnospiraceae</taxon>
        <taxon>Laedolimicola</taxon>
    </lineage>
</organism>
<keyword evidence="2" id="KW-0328">Glycosyltransferase</keyword>
<reference evidence="2 3" key="1">
    <citation type="journal article" date="2021" name="ISME Commun">
        <title>Automated analysis of genomic sequences facilitates high-throughput and comprehensive description of bacteria.</title>
        <authorList>
            <person name="Hitch T.C.A."/>
        </authorList>
    </citation>
    <scope>NUCLEOTIDE SEQUENCE [LARGE SCALE GENOMIC DNA]</scope>
    <source>
        <strain evidence="2 3">Sanger_04</strain>
    </source>
</reference>
<sequence length="364" mass="42153">MRILVDGLPREVGGVGTLIMNLVRYSRKMGNSTEFEFLVPEDSNYVKLLKQENYKFYIVPSYSDIIKYRNCVLKIFKRNKYEYLWFNNTCKVNIVLPYYAKKIGKAKIIAHTHGTDIEEQGIKRIIFKVIDTFNKNKMFSLIDVPFACSEESADIYYNGNERLLSNVQIIKNGIEIEEFAFSENKRSRIRKSMNIADDEIVLGSVGRITRVKNYPFLINVLKKLPQKYRLIIVGDGELKGELEKLIYINRLETRCNMMGSRDDVSSLLNAMDIFVLPSFNEGFPMSVVEAQANGLVCVVSSTVTKKIDLTGNVWFEDIKSEEEWENRIRSLQNMQIERYIGKDKVREKGYSIKDTCTNFYSVVI</sequence>
<gene>
    <name evidence="2" type="ORF">OCV63_16375</name>
</gene>
<dbReference type="PANTHER" id="PTHR45947:SF3">
    <property type="entry name" value="SULFOQUINOVOSYL TRANSFERASE SQD2"/>
    <property type="match status" value="1"/>
</dbReference>
<proteinExistence type="predicted"/>
<dbReference type="EC" id="2.4.-.-" evidence="2"/>
<dbReference type="Pfam" id="PF00534">
    <property type="entry name" value="Glycos_transf_1"/>
    <property type="match status" value="1"/>
</dbReference>
<evidence type="ECO:0000259" key="1">
    <source>
        <dbReference type="Pfam" id="PF00534"/>
    </source>
</evidence>
<dbReference type="Proteomes" id="UP001652461">
    <property type="component" value="Unassembled WGS sequence"/>
</dbReference>
<dbReference type="InterPro" id="IPR050194">
    <property type="entry name" value="Glycosyltransferase_grp1"/>
</dbReference>
<dbReference type="RefSeq" id="WP_158365307.1">
    <property type="nucleotide sequence ID" value="NZ_JAOQKC010000033.1"/>
</dbReference>
<feature type="domain" description="Glycosyl transferase family 1" evidence="1">
    <location>
        <begin position="186"/>
        <end position="334"/>
    </location>
</feature>
<dbReference type="PANTHER" id="PTHR45947">
    <property type="entry name" value="SULFOQUINOVOSYL TRANSFERASE SQD2"/>
    <property type="match status" value="1"/>
</dbReference>
<dbReference type="GO" id="GO:0016757">
    <property type="term" value="F:glycosyltransferase activity"/>
    <property type="evidence" value="ECO:0007669"/>
    <property type="project" value="UniProtKB-KW"/>
</dbReference>
<protein>
    <submittedName>
        <fullName evidence="2">Glycosyltransferase</fullName>
        <ecNumber evidence="2">2.4.-.-</ecNumber>
    </submittedName>
</protein>